<keyword evidence="1 2" id="KW-0129">CBS domain</keyword>
<dbReference type="InterPro" id="IPR046342">
    <property type="entry name" value="CBS_dom_sf"/>
</dbReference>
<dbReference type="InterPro" id="IPR051257">
    <property type="entry name" value="Diverse_CBS-Domain"/>
</dbReference>
<dbReference type="InterPro" id="IPR000644">
    <property type="entry name" value="CBS_dom"/>
</dbReference>
<dbReference type="Gene3D" id="3.10.580.10">
    <property type="entry name" value="CBS-domain"/>
    <property type="match status" value="1"/>
</dbReference>
<feature type="domain" description="CBS" evidence="3">
    <location>
        <begin position="11"/>
        <end position="67"/>
    </location>
</feature>
<comment type="caution">
    <text evidence="4">The sequence shown here is derived from an EMBL/GenBank/DDBJ whole genome shotgun (WGS) entry which is preliminary data.</text>
</comment>
<dbReference type="RefSeq" id="WP_190315076.1">
    <property type="nucleotide sequence ID" value="NZ_JACNYL010000004.1"/>
</dbReference>
<dbReference type="PANTHER" id="PTHR43080">
    <property type="entry name" value="CBS DOMAIN-CONTAINING PROTEIN CBSX3, MITOCHONDRIAL"/>
    <property type="match status" value="1"/>
</dbReference>
<evidence type="ECO:0000313" key="5">
    <source>
        <dbReference type="Proteomes" id="UP000651112"/>
    </source>
</evidence>
<dbReference type="InterPro" id="IPR044725">
    <property type="entry name" value="CBSX3_CBS_dom"/>
</dbReference>
<dbReference type="SUPFAM" id="SSF54631">
    <property type="entry name" value="CBS-domain pair"/>
    <property type="match status" value="1"/>
</dbReference>
<reference evidence="4 5" key="1">
    <citation type="submission" date="2020-08" db="EMBL/GenBank/DDBJ databases">
        <title>Sphingobacterium sp. DN00404 isolated from aquaculture water.</title>
        <authorList>
            <person name="Zhang M."/>
        </authorList>
    </citation>
    <scope>NUCLEOTIDE SEQUENCE [LARGE SCALE GENOMIC DNA]</scope>
    <source>
        <strain evidence="4 5">KCTC 42746</strain>
    </source>
</reference>
<name>A0ABR7XW45_9SPHI</name>
<dbReference type="Pfam" id="PF00571">
    <property type="entry name" value="CBS"/>
    <property type="match status" value="2"/>
</dbReference>
<feature type="domain" description="CBS" evidence="3">
    <location>
        <begin position="76"/>
        <end position="132"/>
    </location>
</feature>
<dbReference type="SMART" id="SM00116">
    <property type="entry name" value="CBS"/>
    <property type="match status" value="2"/>
</dbReference>
<proteinExistence type="predicted"/>
<gene>
    <name evidence="4" type="ORF">H8B21_17060</name>
</gene>
<protein>
    <submittedName>
        <fullName evidence="4">CBS domain-containing protein</fullName>
    </submittedName>
</protein>
<evidence type="ECO:0000313" key="4">
    <source>
        <dbReference type="EMBL" id="MBD1423278.1"/>
    </source>
</evidence>
<dbReference type="Proteomes" id="UP000651112">
    <property type="component" value="Unassembled WGS sequence"/>
</dbReference>
<evidence type="ECO:0000259" key="3">
    <source>
        <dbReference type="PROSITE" id="PS51371"/>
    </source>
</evidence>
<evidence type="ECO:0000256" key="1">
    <source>
        <dbReference type="ARBA" id="ARBA00023122"/>
    </source>
</evidence>
<keyword evidence="5" id="KW-1185">Reference proteome</keyword>
<dbReference type="PANTHER" id="PTHR43080:SF2">
    <property type="entry name" value="CBS DOMAIN-CONTAINING PROTEIN"/>
    <property type="match status" value="1"/>
</dbReference>
<sequence length="142" mass="16291">MKTVKHILERKSSVIHAVSQNTSVLEALQMMMEKNISALLIMENDMLVGIFTERDYARKIILHGKSSKDTPIHLVMTHNPRTITTDERIENCMELMTNNHFRHLPVLENDNVIGIISIGDIVKHIIEDQKQTIDQLQSYISS</sequence>
<dbReference type="CDD" id="cd04623">
    <property type="entry name" value="CBS_pair_bac_euk"/>
    <property type="match status" value="1"/>
</dbReference>
<organism evidence="4 5">
    <name type="scientific">Sphingobacterium chuzhouense</name>
    <dbReference type="NCBI Taxonomy" id="1742264"/>
    <lineage>
        <taxon>Bacteria</taxon>
        <taxon>Pseudomonadati</taxon>
        <taxon>Bacteroidota</taxon>
        <taxon>Sphingobacteriia</taxon>
        <taxon>Sphingobacteriales</taxon>
        <taxon>Sphingobacteriaceae</taxon>
        <taxon>Sphingobacterium</taxon>
    </lineage>
</organism>
<evidence type="ECO:0000256" key="2">
    <source>
        <dbReference type="PROSITE-ProRule" id="PRU00703"/>
    </source>
</evidence>
<dbReference type="EMBL" id="JACNYL010000004">
    <property type="protein sequence ID" value="MBD1423278.1"/>
    <property type="molecule type" value="Genomic_DNA"/>
</dbReference>
<dbReference type="PROSITE" id="PS51371">
    <property type="entry name" value="CBS"/>
    <property type="match status" value="2"/>
</dbReference>
<accession>A0ABR7XW45</accession>